<evidence type="ECO:0000256" key="1">
    <source>
        <dbReference type="SAM" id="MobiDB-lite"/>
    </source>
</evidence>
<feature type="chain" id="PRO_5015658598" description="DNA uptake protein" evidence="2">
    <location>
        <begin position="20"/>
        <end position="131"/>
    </location>
</feature>
<accession>A0A2S0ME42</accession>
<dbReference type="PANTHER" id="PTHR21180:SF32">
    <property type="entry name" value="ENDONUCLEASE_EXONUCLEASE_PHOSPHATASE FAMILY DOMAIN-CONTAINING PROTEIN 1"/>
    <property type="match status" value="1"/>
</dbReference>
<dbReference type="PANTHER" id="PTHR21180">
    <property type="entry name" value="ENDONUCLEASE/EXONUCLEASE/PHOSPHATASE FAMILY DOMAIN-CONTAINING PROTEIN 1"/>
    <property type="match status" value="1"/>
</dbReference>
<evidence type="ECO:0008006" key="5">
    <source>
        <dbReference type="Google" id="ProtNLM"/>
    </source>
</evidence>
<keyword evidence="4" id="KW-1185">Reference proteome</keyword>
<dbReference type="InterPro" id="IPR051675">
    <property type="entry name" value="Endo/Exo/Phosphatase_dom_1"/>
</dbReference>
<dbReference type="SUPFAM" id="SSF47781">
    <property type="entry name" value="RuvA domain 2-like"/>
    <property type="match status" value="1"/>
</dbReference>
<name>A0A2S0ME42_9BURK</name>
<dbReference type="AlphaFoldDB" id="A0A2S0ME42"/>
<evidence type="ECO:0000313" key="3">
    <source>
        <dbReference type="EMBL" id="AVO34165.1"/>
    </source>
</evidence>
<dbReference type="GO" id="GO:0015628">
    <property type="term" value="P:protein secretion by the type II secretion system"/>
    <property type="evidence" value="ECO:0007669"/>
    <property type="project" value="TreeGrafter"/>
</dbReference>
<sequence length="131" mass="12872">MLKKLLTALAMFYAAMSFAAVDVNTANAADLDSVKGIGPAMSTRILDERKKGPFKDWSDLIARVKGVGGKSAAKLSTGGLTVNGAAYSAAAPAPAPNAKPAKGAAATDAGKAAPPAPLAATGAKPAAPAKP</sequence>
<evidence type="ECO:0000256" key="2">
    <source>
        <dbReference type="SAM" id="SignalP"/>
    </source>
</evidence>
<dbReference type="Proteomes" id="UP000239709">
    <property type="component" value="Chromosome"/>
</dbReference>
<proteinExistence type="predicted"/>
<feature type="signal peptide" evidence="2">
    <location>
        <begin position="1"/>
        <end position="19"/>
    </location>
</feature>
<dbReference type="KEGG" id="otk:C6570_07865"/>
<dbReference type="RefSeq" id="WP_106702720.1">
    <property type="nucleotide sequence ID" value="NZ_CP027666.1"/>
</dbReference>
<dbReference type="InterPro" id="IPR010994">
    <property type="entry name" value="RuvA_2-like"/>
</dbReference>
<dbReference type="Pfam" id="PF12836">
    <property type="entry name" value="HHH_3"/>
    <property type="match status" value="1"/>
</dbReference>
<dbReference type="EMBL" id="CP027666">
    <property type="protein sequence ID" value="AVO34165.1"/>
    <property type="molecule type" value="Genomic_DNA"/>
</dbReference>
<reference evidence="3 4" key="1">
    <citation type="submission" date="2018-03" db="EMBL/GenBank/DDBJ databases">
        <title>Genome sequencing of Ottowia sp.</title>
        <authorList>
            <person name="Kim S.-J."/>
            <person name="Heo J."/>
            <person name="Kwon S.-W."/>
        </authorList>
    </citation>
    <scope>NUCLEOTIDE SEQUENCE [LARGE SCALE GENOMIC DNA]</scope>
    <source>
        <strain evidence="3 4">KADR8-3</strain>
    </source>
</reference>
<organism evidence="3 4">
    <name type="scientific">Ottowia oryzae</name>
    <dbReference type="NCBI Taxonomy" id="2109914"/>
    <lineage>
        <taxon>Bacteria</taxon>
        <taxon>Pseudomonadati</taxon>
        <taxon>Pseudomonadota</taxon>
        <taxon>Betaproteobacteria</taxon>
        <taxon>Burkholderiales</taxon>
        <taxon>Comamonadaceae</taxon>
        <taxon>Ottowia</taxon>
    </lineage>
</organism>
<feature type="region of interest" description="Disordered" evidence="1">
    <location>
        <begin position="91"/>
        <end position="131"/>
    </location>
</feature>
<keyword evidence="2" id="KW-0732">Signal</keyword>
<protein>
    <recommendedName>
        <fullName evidence="5">DNA uptake protein</fullName>
    </recommendedName>
</protein>
<dbReference type="Gene3D" id="1.10.150.320">
    <property type="entry name" value="Photosystem II 12 kDa extrinsic protein"/>
    <property type="match status" value="1"/>
</dbReference>
<evidence type="ECO:0000313" key="4">
    <source>
        <dbReference type="Proteomes" id="UP000239709"/>
    </source>
</evidence>
<gene>
    <name evidence="3" type="ORF">C6570_07865</name>
</gene>
<dbReference type="GO" id="GO:0015627">
    <property type="term" value="C:type II protein secretion system complex"/>
    <property type="evidence" value="ECO:0007669"/>
    <property type="project" value="TreeGrafter"/>
</dbReference>
<dbReference type="OrthoDB" id="8687931at2"/>